<evidence type="ECO:0000256" key="1">
    <source>
        <dbReference type="ARBA" id="ARBA00022723"/>
    </source>
</evidence>
<gene>
    <name evidence="7" type="ORF">BaRGS_00034914</name>
</gene>
<dbReference type="SUPFAM" id="SSF57850">
    <property type="entry name" value="RING/U-box"/>
    <property type="match status" value="1"/>
</dbReference>
<proteinExistence type="predicted"/>
<keyword evidence="1" id="KW-0479">Metal-binding</keyword>
<evidence type="ECO:0000256" key="4">
    <source>
        <dbReference type="PROSITE-ProRule" id="PRU00175"/>
    </source>
</evidence>
<evidence type="ECO:0000313" key="8">
    <source>
        <dbReference type="Proteomes" id="UP001519460"/>
    </source>
</evidence>
<keyword evidence="8" id="KW-1185">Reference proteome</keyword>
<comment type="caution">
    <text evidence="7">The sequence shown here is derived from an EMBL/GenBank/DDBJ whole genome shotgun (WGS) entry which is preliminary data.</text>
</comment>
<organism evidence="7 8">
    <name type="scientific">Batillaria attramentaria</name>
    <dbReference type="NCBI Taxonomy" id="370345"/>
    <lineage>
        <taxon>Eukaryota</taxon>
        <taxon>Metazoa</taxon>
        <taxon>Spiralia</taxon>
        <taxon>Lophotrochozoa</taxon>
        <taxon>Mollusca</taxon>
        <taxon>Gastropoda</taxon>
        <taxon>Caenogastropoda</taxon>
        <taxon>Sorbeoconcha</taxon>
        <taxon>Cerithioidea</taxon>
        <taxon>Batillariidae</taxon>
        <taxon>Batillaria</taxon>
    </lineage>
</organism>
<dbReference type="PROSITE" id="PS50089">
    <property type="entry name" value="ZF_RING_2"/>
    <property type="match status" value="1"/>
</dbReference>
<dbReference type="EMBL" id="JACVVK020000455">
    <property type="protein sequence ID" value="KAK7473863.1"/>
    <property type="molecule type" value="Genomic_DNA"/>
</dbReference>
<sequence length="399" mass="43756">MATGGVGESVDSRVVCSVCLEPYRGRQPKLLPCFHTFCLPCLSQLAHTDVEASSDDSSFAKGGGDDTRTAFTSTVTCPTCRTVTPVPPGGVNHFQSNFYVDDGSITFPEPKLPAASSSTTMATEQDVPEEDELQQKVNDQVKVVEKVLAKLGEEEEELARQRQAMDQEIQTRYAAGLRHMADARDECLMSLKDAAQAVQDKIETEKMLAQMLLSNLSHTREEGQRISTSPATAQSGLLTDAAFRHYQQLAVKSEEKAFFSYSSDDSITQTLRDTFKQFMGTVAAFGQASPLAVTTSKPPEGVEADYVELLSSANLRHDVTRLQQDMARLQAENARLQETISATQRENLGTKTAVEKEMRSLQDALSSLQEKFVLQSQLEPSQKSLSALQQELGTLQKSL</sequence>
<dbReference type="PANTHER" id="PTHR25462">
    <property type="entry name" value="BONUS, ISOFORM C-RELATED"/>
    <property type="match status" value="1"/>
</dbReference>
<dbReference type="Gene3D" id="3.30.40.10">
    <property type="entry name" value="Zinc/RING finger domain, C3HC4 (zinc finger)"/>
    <property type="match status" value="1"/>
</dbReference>
<dbReference type="InterPro" id="IPR001841">
    <property type="entry name" value="Znf_RING"/>
</dbReference>
<dbReference type="Gene3D" id="1.20.5.170">
    <property type="match status" value="1"/>
</dbReference>
<evidence type="ECO:0000259" key="6">
    <source>
        <dbReference type="PROSITE" id="PS50089"/>
    </source>
</evidence>
<protein>
    <recommendedName>
        <fullName evidence="6">RING-type domain-containing protein</fullName>
    </recommendedName>
</protein>
<reference evidence="7 8" key="1">
    <citation type="journal article" date="2023" name="Sci. Data">
        <title>Genome assembly of the Korean intertidal mud-creeper Batillaria attramentaria.</title>
        <authorList>
            <person name="Patra A.K."/>
            <person name="Ho P.T."/>
            <person name="Jun S."/>
            <person name="Lee S.J."/>
            <person name="Kim Y."/>
            <person name="Won Y.J."/>
        </authorList>
    </citation>
    <scope>NUCLEOTIDE SEQUENCE [LARGE SCALE GENOMIC DNA]</scope>
    <source>
        <strain evidence="7">Wonlab-2016</strain>
    </source>
</reference>
<dbReference type="InterPro" id="IPR027370">
    <property type="entry name" value="Znf-RING_euk"/>
</dbReference>
<dbReference type="AlphaFoldDB" id="A0ABD0JGA8"/>
<dbReference type="InterPro" id="IPR047153">
    <property type="entry name" value="TRIM45/56/19-like"/>
</dbReference>
<keyword evidence="2 4" id="KW-0863">Zinc-finger</keyword>
<dbReference type="GO" id="GO:0008270">
    <property type="term" value="F:zinc ion binding"/>
    <property type="evidence" value="ECO:0007669"/>
    <property type="project" value="UniProtKB-KW"/>
</dbReference>
<dbReference type="InterPro" id="IPR013083">
    <property type="entry name" value="Znf_RING/FYVE/PHD"/>
</dbReference>
<evidence type="ECO:0000256" key="5">
    <source>
        <dbReference type="SAM" id="Coils"/>
    </source>
</evidence>
<dbReference type="InterPro" id="IPR017907">
    <property type="entry name" value="Znf_RING_CS"/>
</dbReference>
<evidence type="ECO:0000256" key="3">
    <source>
        <dbReference type="ARBA" id="ARBA00022833"/>
    </source>
</evidence>
<dbReference type="PROSITE" id="PS00518">
    <property type="entry name" value="ZF_RING_1"/>
    <property type="match status" value="1"/>
</dbReference>
<keyword evidence="3" id="KW-0862">Zinc</keyword>
<dbReference type="SMART" id="SM00184">
    <property type="entry name" value="RING"/>
    <property type="match status" value="1"/>
</dbReference>
<evidence type="ECO:0000256" key="2">
    <source>
        <dbReference type="ARBA" id="ARBA00022771"/>
    </source>
</evidence>
<dbReference type="Pfam" id="PF13445">
    <property type="entry name" value="zf-RING_UBOX"/>
    <property type="match status" value="1"/>
</dbReference>
<dbReference type="Proteomes" id="UP001519460">
    <property type="component" value="Unassembled WGS sequence"/>
</dbReference>
<name>A0ABD0JGA8_9CAEN</name>
<feature type="coiled-coil region" evidence="5">
    <location>
        <begin position="141"/>
        <end position="171"/>
    </location>
</feature>
<feature type="non-terminal residue" evidence="7">
    <location>
        <position position="399"/>
    </location>
</feature>
<feature type="coiled-coil region" evidence="5">
    <location>
        <begin position="312"/>
        <end position="371"/>
    </location>
</feature>
<evidence type="ECO:0000313" key="7">
    <source>
        <dbReference type="EMBL" id="KAK7473863.1"/>
    </source>
</evidence>
<dbReference type="PANTHER" id="PTHR25462:SF296">
    <property type="entry name" value="MEIOTIC P26, ISOFORM F"/>
    <property type="match status" value="1"/>
</dbReference>
<feature type="domain" description="RING-type" evidence="6">
    <location>
        <begin position="16"/>
        <end position="81"/>
    </location>
</feature>
<keyword evidence="5" id="KW-0175">Coiled coil</keyword>
<accession>A0ABD0JGA8</accession>